<evidence type="ECO:0000256" key="5">
    <source>
        <dbReference type="ARBA" id="ARBA00023002"/>
    </source>
</evidence>
<dbReference type="RefSeq" id="XP_047765771.1">
    <property type="nucleotide sequence ID" value="XM_047910698.1"/>
</dbReference>
<evidence type="ECO:0000256" key="6">
    <source>
        <dbReference type="ARBA" id="ARBA00023004"/>
    </source>
</evidence>
<comment type="similarity">
    <text evidence="7">Belongs to the chloroperoxidase family.</text>
</comment>
<feature type="domain" description="Heme haloperoxidase family profile" evidence="9">
    <location>
        <begin position="95"/>
        <end position="335"/>
    </location>
</feature>
<dbReference type="Proteomes" id="UP000756132">
    <property type="component" value="Chromosome 8"/>
</dbReference>
<feature type="chain" id="PRO_5040244027" evidence="8">
    <location>
        <begin position="17"/>
        <end position="426"/>
    </location>
</feature>
<dbReference type="GO" id="GO:0046872">
    <property type="term" value="F:metal ion binding"/>
    <property type="evidence" value="ECO:0007669"/>
    <property type="project" value="UniProtKB-KW"/>
</dbReference>
<reference evidence="10" key="2">
    <citation type="journal article" date="2022" name="Microb. Genom.">
        <title>A chromosome-scale genome assembly of the tomato pathogen Cladosporium fulvum reveals a compartmentalized genome architecture and the presence of a dispensable chromosome.</title>
        <authorList>
            <person name="Zaccaron A.Z."/>
            <person name="Chen L.H."/>
            <person name="Samaras A."/>
            <person name="Stergiopoulos I."/>
        </authorList>
    </citation>
    <scope>NUCLEOTIDE SEQUENCE</scope>
    <source>
        <strain evidence="10">Race5_Kim</strain>
    </source>
</reference>
<keyword evidence="3" id="KW-0349">Heme</keyword>
<dbReference type="AlphaFoldDB" id="A0A9Q8PFA4"/>
<proteinExistence type="inferred from homology"/>
<dbReference type="Gene3D" id="1.10.489.10">
    <property type="entry name" value="Chloroperoxidase-like"/>
    <property type="match status" value="1"/>
</dbReference>
<evidence type="ECO:0000313" key="10">
    <source>
        <dbReference type="EMBL" id="UJO21405.1"/>
    </source>
</evidence>
<evidence type="ECO:0000259" key="9">
    <source>
        <dbReference type="PROSITE" id="PS51405"/>
    </source>
</evidence>
<dbReference type="GO" id="GO:0004601">
    <property type="term" value="F:peroxidase activity"/>
    <property type="evidence" value="ECO:0007669"/>
    <property type="project" value="UniProtKB-KW"/>
</dbReference>
<organism evidence="10 11">
    <name type="scientific">Passalora fulva</name>
    <name type="common">Tomato leaf mold</name>
    <name type="synonym">Cladosporium fulvum</name>
    <dbReference type="NCBI Taxonomy" id="5499"/>
    <lineage>
        <taxon>Eukaryota</taxon>
        <taxon>Fungi</taxon>
        <taxon>Dikarya</taxon>
        <taxon>Ascomycota</taxon>
        <taxon>Pezizomycotina</taxon>
        <taxon>Dothideomycetes</taxon>
        <taxon>Dothideomycetidae</taxon>
        <taxon>Mycosphaerellales</taxon>
        <taxon>Mycosphaerellaceae</taxon>
        <taxon>Fulvia</taxon>
    </lineage>
</organism>
<name>A0A9Q8PFA4_PASFU</name>
<dbReference type="PROSITE" id="PS51405">
    <property type="entry name" value="HEME_HALOPEROXIDASE"/>
    <property type="match status" value="1"/>
</dbReference>
<dbReference type="Pfam" id="PF01328">
    <property type="entry name" value="Peroxidase_2"/>
    <property type="match status" value="1"/>
</dbReference>
<dbReference type="SUPFAM" id="SSF47571">
    <property type="entry name" value="Cloroperoxidase"/>
    <property type="match status" value="1"/>
</dbReference>
<feature type="signal peptide" evidence="8">
    <location>
        <begin position="1"/>
        <end position="16"/>
    </location>
</feature>
<reference evidence="10" key="1">
    <citation type="submission" date="2021-12" db="EMBL/GenBank/DDBJ databases">
        <authorList>
            <person name="Zaccaron A."/>
            <person name="Stergiopoulos I."/>
        </authorList>
    </citation>
    <scope>NUCLEOTIDE SEQUENCE</scope>
    <source>
        <strain evidence="10">Race5_Kim</strain>
    </source>
</reference>
<dbReference type="KEGG" id="ffu:CLAFUR5_11550"/>
<gene>
    <name evidence="10" type="ORF">CLAFUR5_11550</name>
</gene>
<sequence>MKSFVVSSLLLSGAAAFPFVVDQAGVNSEIVQAERQRVRRQQANPNGPGSAATCPFNANHVPAPGVKAPYLYNNAKNGAPGNGRGGYVVPDPNDAAHAFVAPGPNDIRGPCPGLNAAANHNFLAHDGITTFSELVDAQQNIYNVGYDLANVLALLGLTLTDGDLVTEKLSIGCDATTRTSFAPILTGSEPGLDGHNKFEADTSLTRNDYFTHNGDNFNFNGTLFGMMTETTGGLYNLENLAQYRYERYQQSKVENPNFYFGPLSLLLFGAASFLYELMPSGPDYIPDKATISSFFGAQDNSDGTYSFNNMEKIPDNWTNRVDPYDLTKVGSEILKMYLLKPVPFGGNTAAGTFNVINFGAIQNGTIDQAVGLDPKVGACLLYQLLTERVPSYLNGLITPSVDALSLIATKLSGTDFANLGCPQPLT</sequence>
<evidence type="ECO:0000256" key="3">
    <source>
        <dbReference type="ARBA" id="ARBA00022617"/>
    </source>
</evidence>
<keyword evidence="11" id="KW-1185">Reference proteome</keyword>
<evidence type="ECO:0000256" key="7">
    <source>
        <dbReference type="ARBA" id="ARBA00025795"/>
    </source>
</evidence>
<dbReference type="InterPro" id="IPR036851">
    <property type="entry name" value="Chloroperoxidase-like_sf"/>
</dbReference>
<keyword evidence="5" id="KW-0560">Oxidoreductase</keyword>
<evidence type="ECO:0000256" key="1">
    <source>
        <dbReference type="ARBA" id="ARBA00001970"/>
    </source>
</evidence>
<keyword evidence="4" id="KW-0479">Metal-binding</keyword>
<dbReference type="PANTHER" id="PTHR33577">
    <property type="entry name" value="STERIGMATOCYSTIN BIOSYNTHESIS PEROXIDASE STCC-RELATED"/>
    <property type="match status" value="1"/>
</dbReference>
<keyword evidence="8" id="KW-0732">Signal</keyword>
<dbReference type="InterPro" id="IPR000028">
    <property type="entry name" value="Chloroperoxidase"/>
</dbReference>
<dbReference type="PANTHER" id="PTHR33577:SF15">
    <property type="entry name" value="HEME HALOPEROXIDASE FAMILY PROFILE DOMAIN-CONTAINING PROTEIN"/>
    <property type="match status" value="1"/>
</dbReference>
<protein>
    <submittedName>
        <fullName evidence="10">Aromatic peroxygenase</fullName>
    </submittedName>
</protein>
<accession>A0A9Q8PFA4</accession>
<evidence type="ECO:0000256" key="8">
    <source>
        <dbReference type="SAM" id="SignalP"/>
    </source>
</evidence>
<dbReference type="EMBL" id="CP090170">
    <property type="protein sequence ID" value="UJO21405.1"/>
    <property type="molecule type" value="Genomic_DNA"/>
</dbReference>
<evidence type="ECO:0000313" key="11">
    <source>
        <dbReference type="Proteomes" id="UP000756132"/>
    </source>
</evidence>
<dbReference type="GeneID" id="71991428"/>
<comment type="cofactor">
    <cofactor evidence="1">
        <name>heme b</name>
        <dbReference type="ChEBI" id="CHEBI:60344"/>
    </cofactor>
</comment>
<evidence type="ECO:0000256" key="2">
    <source>
        <dbReference type="ARBA" id="ARBA00022559"/>
    </source>
</evidence>
<keyword evidence="6" id="KW-0408">Iron</keyword>
<evidence type="ECO:0000256" key="4">
    <source>
        <dbReference type="ARBA" id="ARBA00022723"/>
    </source>
</evidence>
<keyword evidence="2" id="KW-0575">Peroxidase</keyword>
<dbReference type="OrthoDB" id="407298at2759"/>